<gene>
    <name evidence="3" type="ORF">ACFSQ3_02475</name>
</gene>
<dbReference type="Pfam" id="PF03321">
    <property type="entry name" value="GH3"/>
    <property type="match status" value="1"/>
</dbReference>
<sequence length="514" mass="59317">MAILNSLFTWFMKKRIHQIELFMKYPHDVQEEWFQSLISTAEATEWGKRYDYKSIFSVDDFKNRVPIQNYDSIKGYVDRMIQGEQNILWPSDIKWFAKSSGTTSDRSKFIPVSREALDECHYQGGKDMLTIYCHNRPENKVFTGKSVVIGGSSQFNNFSSDSYSGDLSSILIRNLPFWAEFKRTPTLEVTLNPNFEDKIDQIARITMQEDVTSLAGVPTWNIVMAQRILEISGKSNLLEVWPNLEFYGHGGVSFRPYREEFKRLIPSSNMYYLENYNASEGYFGIQDQSDSDDLLLMLDYGIYYEFLPMEHFGEENPKTYTLDQVELGKNYALIISTNAGLWRYMIGDTVKFTSLSPYRFQISGRTTAYINTFGEELIVDNADQAIHTACVATGASVKDYTAAPVYFEEGKAGAHEWIIEFTQQPHSFESFCEILDKKLREINSDYDAKRFNDMALRSPIVHNAPSNTFYEWMKSRGKLGGQNKVPRLANDRSYIEPILESFRVKNQFGRTATL</sequence>
<name>A0ABW5NIZ1_9SPHI</name>
<dbReference type="InterPro" id="IPR055378">
    <property type="entry name" value="GH3_C"/>
</dbReference>
<dbReference type="PANTHER" id="PTHR31901:SF9">
    <property type="entry name" value="GH3 DOMAIN-CONTAINING PROTEIN"/>
    <property type="match status" value="1"/>
</dbReference>
<evidence type="ECO:0000259" key="1">
    <source>
        <dbReference type="Pfam" id="PF23571"/>
    </source>
</evidence>
<feature type="domain" description="GH3 C-terminal" evidence="2">
    <location>
        <begin position="381"/>
        <end position="492"/>
    </location>
</feature>
<reference evidence="4" key="1">
    <citation type="journal article" date="2019" name="Int. J. Syst. Evol. Microbiol.">
        <title>The Global Catalogue of Microorganisms (GCM) 10K type strain sequencing project: providing services to taxonomists for standard genome sequencing and annotation.</title>
        <authorList>
            <consortium name="The Broad Institute Genomics Platform"/>
            <consortium name="The Broad Institute Genome Sequencing Center for Infectious Disease"/>
            <person name="Wu L."/>
            <person name="Ma J."/>
        </authorList>
    </citation>
    <scope>NUCLEOTIDE SEQUENCE [LARGE SCALE GENOMIC DNA]</scope>
    <source>
        <strain evidence="4">KCTC 42248</strain>
    </source>
</reference>
<feature type="domain" description="GH3 middle" evidence="1">
    <location>
        <begin position="296"/>
        <end position="365"/>
    </location>
</feature>
<evidence type="ECO:0000259" key="2">
    <source>
        <dbReference type="Pfam" id="PF23572"/>
    </source>
</evidence>
<comment type="caution">
    <text evidence="3">The sequence shown here is derived from an EMBL/GenBank/DDBJ whole genome shotgun (WGS) entry which is preliminary data.</text>
</comment>
<evidence type="ECO:0000313" key="3">
    <source>
        <dbReference type="EMBL" id="MFD2597802.1"/>
    </source>
</evidence>
<dbReference type="Proteomes" id="UP001597393">
    <property type="component" value="Unassembled WGS sequence"/>
</dbReference>
<dbReference type="RefSeq" id="WP_380867192.1">
    <property type="nucleotide sequence ID" value="NZ_JBHUMA010000004.1"/>
</dbReference>
<keyword evidence="4" id="KW-1185">Reference proteome</keyword>
<dbReference type="InterPro" id="IPR055377">
    <property type="entry name" value="GH3_M"/>
</dbReference>
<proteinExistence type="predicted"/>
<dbReference type="Pfam" id="PF23571">
    <property type="entry name" value="GH3_M"/>
    <property type="match status" value="1"/>
</dbReference>
<dbReference type="Pfam" id="PF23572">
    <property type="entry name" value="GH3_C"/>
    <property type="match status" value="1"/>
</dbReference>
<dbReference type="PANTHER" id="PTHR31901">
    <property type="entry name" value="GH3 DOMAIN-CONTAINING PROTEIN"/>
    <property type="match status" value="1"/>
</dbReference>
<dbReference type="InterPro" id="IPR004993">
    <property type="entry name" value="GH3"/>
</dbReference>
<organism evidence="3 4">
    <name type="scientific">Sphingobacterium corticis</name>
    <dbReference type="NCBI Taxonomy" id="1812823"/>
    <lineage>
        <taxon>Bacteria</taxon>
        <taxon>Pseudomonadati</taxon>
        <taxon>Bacteroidota</taxon>
        <taxon>Sphingobacteriia</taxon>
        <taxon>Sphingobacteriales</taxon>
        <taxon>Sphingobacteriaceae</taxon>
        <taxon>Sphingobacterium</taxon>
    </lineage>
</organism>
<protein>
    <submittedName>
        <fullName evidence="3">GH3 auxin-responsive promoter family protein</fullName>
    </submittedName>
</protein>
<evidence type="ECO:0000313" key="4">
    <source>
        <dbReference type="Proteomes" id="UP001597393"/>
    </source>
</evidence>
<accession>A0ABW5NIZ1</accession>
<dbReference type="EMBL" id="JBHUMA010000004">
    <property type="protein sequence ID" value="MFD2597802.1"/>
    <property type="molecule type" value="Genomic_DNA"/>
</dbReference>